<keyword evidence="3" id="KW-1185">Reference proteome</keyword>
<dbReference type="OrthoDB" id="9804235at2"/>
<dbReference type="Gene3D" id="3.10.180.10">
    <property type="entry name" value="2,3-Dihydroxybiphenyl 1,2-Dioxygenase, domain 1"/>
    <property type="match status" value="1"/>
</dbReference>
<dbReference type="RefSeq" id="WP_090889880.1">
    <property type="nucleotide sequence ID" value="NZ_FOGG01000061.1"/>
</dbReference>
<dbReference type="InterPro" id="IPR004360">
    <property type="entry name" value="Glyas_Fos-R_dOase_dom"/>
</dbReference>
<name>A0A1H9W7E6_9SPHI</name>
<dbReference type="InterPro" id="IPR052164">
    <property type="entry name" value="Anthracycline_SecMetBiosynth"/>
</dbReference>
<reference evidence="2 3" key="1">
    <citation type="submission" date="2016-10" db="EMBL/GenBank/DDBJ databases">
        <authorList>
            <person name="de Groot N.N."/>
        </authorList>
    </citation>
    <scope>NUCLEOTIDE SEQUENCE [LARGE SCALE GENOMIC DNA]</scope>
    <source>
        <strain evidence="2 3">DSM 18610</strain>
    </source>
</reference>
<dbReference type="InterPro" id="IPR029068">
    <property type="entry name" value="Glyas_Bleomycin-R_OHBP_Dase"/>
</dbReference>
<protein>
    <recommendedName>
        <fullName evidence="1">VOC domain-containing protein</fullName>
    </recommendedName>
</protein>
<feature type="domain" description="VOC" evidence="1">
    <location>
        <begin position="7"/>
        <end position="135"/>
    </location>
</feature>
<evidence type="ECO:0000259" key="1">
    <source>
        <dbReference type="PROSITE" id="PS51819"/>
    </source>
</evidence>
<sequence length="136" mass="14426">MGAVRNPIGWTEIYVEDLSRAQTFYETVLAVKMEAAPVPEGMEAEEGSDEYFEMVFFPGDMDAAGSSGALVKSAMYKPGPGGTLNYFSCADCAVEIGRVEAAGGKVIAPKMAIGQYGFCGICQDSEGNQIGFHSMV</sequence>
<dbReference type="CDD" id="cd07247">
    <property type="entry name" value="SgaA_N_like"/>
    <property type="match status" value="1"/>
</dbReference>
<dbReference type="InterPro" id="IPR037523">
    <property type="entry name" value="VOC_core"/>
</dbReference>
<dbReference type="Pfam" id="PF00903">
    <property type="entry name" value="Glyoxalase"/>
    <property type="match status" value="1"/>
</dbReference>
<proteinExistence type="predicted"/>
<dbReference type="AlphaFoldDB" id="A0A1H9W7E6"/>
<dbReference type="STRING" id="390241.SAMN04488023_1618"/>
<evidence type="ECO:0000313" key="3">
    <source>
        <dbReference type="Proteomes" id="UP000199572"/>
    </source>
</evidence>
<evidence type="ECO:0000313" key="2">
    <source>
        <dbReference type="EMBL" id="SES29832.1"/>
    </source>
</evidence>
<dbReference type="Proteomes" id="UP000199572">
    <property type="component" value="Unassembled WGS sequence"/>
</dbReference>
<dbReference type="PANTHER" id="PTHR33993:SF2">
    <property type="entry name" value="VOC DOMAIN-CONTAINING PROTEIN"/>
    <property type="match status" value="1"/>
</dbReference>
<dbReference type="EMBL" id="FOGG01000061">
    <property type="protein sequence ID" value="SES29832.1"/>
    <property type="molecule type" value="Genomic_DNA"/>
</dbReference>
<dbReference type="PANTHER" id="PTHR33993">
    <property type="entry name" value="GLYOXALASE-RELATED"/>
    <property type="match status" value="1"/>
</dbReference>
<organism evidence="2 3">
    <name type="scientific">Pedobacter rhizosphaerae</name>
    <dbReference type="NCBI Taxonomy" id="390241"/>
    <lineage>
        <taxon>Bacteria</taxon>
        <taxon>Pseudomonadati</taxon>
        <taxon>Bacteroidota</taxon>
        <taxon>Sphingobacteriia</taxon>
        <taxon>Sphingobacteriales</taxon>
        <taxon>Sphingobacteriaceae</taxon>
        <taxon>Pedobacter</taxon>
    </lineage>
</organism>
<accession>A0A1H9W7E6</accession>
<gene>
    <name evidence="2" type="ORF">SAMN04488023_1618</name>
</gene>
<dbReference type="PROSITE" id="PS51819">
    <property type="entry name" value="VOC"/>
    <property type="match status" value="1"/>
</dbReference>
<dbReference type="SUPFAM" id="SSF54593">
    <property type="entry name" value="Glyoxalase/Bleomycin resistance protein/Dihydroxybiphenyl dioxygenase"/>
    <property type="match status" value="1"/>
</dbReference>